<feature type="domain" description="DJ-1/PfpI" evidence="1">
    <location>
        <begin position="4"/>
        <end position="164"/>
    </location>
</feature>
<evidence type="ECO:0000313" key="3">
    <source>
        <dbReference type="Proteomes" id="UP001589769"/>
    </source>
</evidence>
<dbReference type="CDD" id="cd03135">
    <property type="entry name" value="GATase1_DJ-1"/>
    <property type="match status" value="1"/>
</dbReference>
<dbReference type="RefSeq" id="WP_382375630.1">
    <property type="nucleotide sequence ID" value="NZ_JBHLWA010000045.1"/>
</dbReference>
<keyword evidence="3" id="KW-1185">Reference proteome</keyword>
<dbReference type="NCBIfam" id="TIGR01383">
    <property type="entry name" value="not_thiJ"/>
    <property type="match status" value="1"/>
</dbReference>
<evidence type="ECO:0000313" key="2">
    <source>
        <dbReference type="EMBL" id="MFC0323777.1"/>
    </source>
</evidence>
<dbReference type="PANTHER" id="PTHR48094">
    <property type="entry name" value="PROTEIN/NUCLEIC ACID DEGLYCASE DJ-1-RELATED"/>
    <property type="match status" value="1"/>
</dbReference>
<organism evidence="2 3">
    <name type="scientific">Gallibacterium melopsittaci</name>
    <dbReference type="NCBI Taxonomy" id="516063"/>
    <lineage>
        <taxon>Bacteria</taxon>
        <taxon>Pseudomonadati</taxon>
        <taxon>Pseudomonadota</taxon>
        <taxon>Gammaproteobacteria</taxon>
        <taxon>Pasteurellales</taxon>
        <taxon>Pasteurellaceae</taxon>
        <taxon>Gallibacterium</taxon>
    </lineage>
</organism>
<dbReference type="Pfam" id="PF01965">
    <property type="entry name" value="DJ-1_PfpI"/>
    <property type="match status" value="1"/>
</dbReference>
<dbReference type="Gene3D" id="3.40.50.880">
    <property type="match status" value="1"/>
</dbReference>
<dbReference type="EMBL" id="JBHLWA010000045">
    <property type="protein sequence ID" value="MFC0323777.1"/>
    <property type="molecule type" value="Genomic_DNA"/>
</dbReference>
<dbReference type="Proteomes" id="UP001589769">
    <property type="component" value="Unassembled WGS sequence"/>
</dbReference>
<dbReference type="InterPro" id="IPR050325">
    <property type="entry name" value="Prot/Nucl_acid_deglycase"/>
</dbReference>
<name>A0ABV6HY28_9PAST</name>
<protein>
    <submittedName>
        <fullName evidence="2">DJ-1 family glyoxalase III</fullName>
    </submittedName>
</protein>
<comment type="caution">
    <text evidence="2">The sequence shown here is derived from an EMBL/GenBank/DDBJ whole genome shotgun (WGS) entry which is preliminary data.</text>
</comment>
<accession>A0ABV6HY28</accession>
<sequence>MTQKIALLLAQGFEDAEALVPTDLFRRANLSVDLISLEESEVVTSAHNVNIHADRLCTQTDLLQYDVIVLPGGKVNPDKYRALHDLLQQFISHHKWIAAICAAPTVLAELGLLRNKNAVCYPSMRQILLDNGVNYHHVPAVVDTPFITGRGPGAAFDFALAVISALQGVEVAEQIKQQLFY</sequence>
<dbReference type="SUPFAM" id="SSF52317">
    <property type="entry name" value="Class I glutamine amidotransferase-like"/>
    <property type="match status" value="1"/>
</dbReference>
<proteinExistence type="predicted"/>
<gene>
    <name evidence="2" type="ORF">ACFFHT_09470</name>
</gene>
<dbReference type="PANTHER" id="PTHR48094:SF12">
    <property type="entry name" value="PARKINSON DISEASE PROTEIN 7 HOMOLOG"/>
    <property type="match status" value="1"/>
</dbReference>
<dbReference type="InterPro" id="IPR002818">
    <property type="entry name" value="DJ-1/PfpI"/>
</dbReference>
<dbReference type="InterPro" id="IPR029062">
    <property type="entry name" value="Class_I_gatase-like"/>
</dbReference>
<evidence type="ECO:0000259" key="1">
    <source>
        <dbReference type="Pfam" id="PF01965"/>
    </source>
</evidence>
<dbReference type="InterPro" id="IPR006287">
    <property type="entry name" value="DJ-1"/>
</dbReference>
<reference evidence="2 3" key="1">
    <citation type="submission" date="2024-09" db="EMBL/GenBank/DDBJ databases">
        <authorList>
            <person name="Sun Q."/>
            <person name="Mori K."/>
        </authorList>
    </citation>
    <scope>NUCLEOTIDE SEQUENCE [LARGE SCALE GENOMIC DNA]</scope>
    <source>
        <strain evidence="2 3">CCM 7538</strain>
    </source>
</reference>